<gene>
    <name evidence="8" type="ORF">AYBTSS11_LOCUS3290</name>
</gene>
<dbReference type="GO" id="GO:0005634">
    <property type="term" value="C:nucleus"/>
    <property type="evidence" value="ECO:0007669"/>
    <property type="project" value="UniProtKB-SubCell"/>
</dbReference>
<keyword evidence="3" id="KW-0010">Activator</keyword>
<comment type="subcellular location">
    <subcellularLocation>
        <location evidence="1">Nucleus</location>
    </subcellularLocation>
</comment>
<keyword evidence="4" id="KW-0804">Transcription</keyword>
<dbReference type="SUPFAM" id="SSF47459">
    <property type="entry name" value="HLH, helix-loop-helix DNA-binding domain"/>
    <property type="match status" value="1"/>
</dbReference>
<evidence type="ECO:0000256" key="2">
    <source>
        <dbReference type="ARBA" id="ARBA00023015"/>
    </source>
</evidence>
<sequence>MAAPPNSRLQSMLRAAVQSVQWTYSLFWQLCPQQGILTWGDGYYNGAIKTRKTVQAMEVSTEEASLQRSEQLRELYESLSAGETNPQTRRPCASLSPEDLTESEWFYLLCVSFSFHPGVGSRRLTTLLPGTAYARRQHLWLTGANEVDSKTFSRAILAKTVVCIPVLEGVVELGTTDKMEEDLNFIQHIKSFFIDQHSPTAKPALSEHSTSNPTSSSYPVVVTATAAPPSNIPNQNDMNVVDKGEEVKLNSEPGLVVRNSFLPTELMELDTLEGFRVGSPGDGSNHLDSFPTEESMALCSAGLELLQLQLPPQPPGISLRKFDLGCLKEEDLNYITLKISPTSHCGAFRTQENHSSLSICAPICSLKHPPSENIAQGETDTHYSQTVSSILQKNSGWWPESPSVNHLTDSFQSAFNKWNSGTDDYHGHFHMTVADVTSQWLLKYILFSVPYLHANRLKGKGAAQYETSHVMAERRRREKLNERFLILRSLVPFVTRMDKASILGDTIEYIKQLREKIESLERHERHAGKRRAREVEVSIIESDALLEMECVHREGLLLDVMTLLRELGVEVMMVQSWVKDDGVFVAEMRAKVKENGDGKKASIVEVKNALNHIVPHHIPHHDPYTLPSNDHF</sequence>
<dbReference type="AlphaFoldDB" id="A0AA86RR38"/>
<keyword evidence="9" id="KW-1185">Reference proteome</keyword>
<evidence type="ECO:0000256" key="3">
    <source>
        <dbReference type="ARBA" id="ARBA00023159"/>
    </source>
</evidence>
<keyword evidence="2" id="KW-0805">Transcription regulation</keyword>
<evidence type="ECO:0000256" key="1">
    <source>
        <dbReference type="ARBA" id="ARBA00004123"/>
    </source>
</evidence>
<dbReference type="Pfam" id="PF22754">
    <property type="entry name" value="bHLH-TF_ACT-like_plant"/>
    <property type="match status" value="1"/>
</dbReference>
<evidence type="ECO:0000256" key="6">
    <source>
        <dbReference type="SAM" id="Coils"/>
    </source>
</evidence>
<accession>A0AA86RR38</accession>
<evidence type="ECO:0000313" key="9">
    <source>
        <dbReference type="Proteomes" id="UP001189624"/>
    </source>
</evidence>
<dbReference type="InterPro" id="IPR025610">
    <property type="entry name" value="MYC/MYB_N"/>
</dbReference>
<reference evidence="8" key="1">
    <citation type="submission" date="2023-10" db="EMBL/GenBank/DDBJ databases">
        <authorList>
            <person name="Domelevo Entfellner J.-B."/>
        </authorList>
    </citation>
    <scope>NUCLEOTIDE SEQUENCE</scope>
</reference>
<name>A0AA86RR38_9FABA</name>
<dbReference type="InterPro" id="IPR036638">
    <property type="entry name" value="HLH_DNA-bd_sf"/>
</dbReference>
<evidence type="ECO:0000259" key="7">
    <source>
        <dbReference type="PROSITE" id="PS50888"/>
    </source>
</evidence>
<evidence type="ECO:0000256" key="4">
    <source>
        <dbReference type="ARBA" id="ARBA00023163"/>
    </source>
</evidence>
<dbReference type="GO" id="GO:0046983">
    <property type="term" value="F:protein dimerization activity"/>
    <property type="evidence" value="ECO:0007669"/>
    <property type="project" value="InterPro"/>
</dbReference>
<feature type="domain" description="BHLH" evidence="7">
    <location>
        <begin position="464"/>
        <end position="513"/>
    </location>
</feature>
<protein>
    <recommendedName>
        <fullName evidence="7">BHLH domain-containing protein</fullName>
    </recommendedName>
</protein>
<dbReference type="Proteomes" id="UP001189624">
    <property type="component" value="Chromosome 1"/>
</dbReference>
<evidence type="ECO:0000256" key="5">
    <source>
        <dbReference type="ARBA" id="ARBA00023242"/>
    </source>
</evidence>
<dbReference type="GO" id="GO:0080090">
    <property type="term" value="P:regulation of primary metabolic process"/>
    <property type="evidence" value="ECO:0007669"/>
    <property type="project" value="UniProtKB-ARBA"/>
</dbReference>
<organism evidence="8 9">
    <name type="scientific">Sphenostylis stenocarpa</name>
    <dbReference type="NCBI Taxonomy" id="92480"/>
    <lineage>
        <taxon>Eukaryota</taxon>
        <taxon>Viridiplantae</taxon>
        <taxon>Streptophyta</taxon>
        <taxon>Embryophyta</taxon>
        <taxon>Tracheophyta</taxon>
        <taxon>Spermatophyta</taxon>
        <taxon>Magnoliopsida</taxon>
        <taxon>eudicotyledons</taxon>
        <taxon>Gunneridae</taxon>
        <taxon>Pentapetalae</taxon>
        <taxon>rosids</taxon>
        <taxon>fabids</taxon>
        <taxon>Fabales</taxon>
        <taxon>Fabaceae</taxon>
        <taxon>Papilionoideae</taxon>
        <taxon>50 kb inversion clade</taxon>
        <taxon>NPAAA clade</taxon>
        <taxon>indigoferoid/millettioid clade</taxon>
        <taxon>Phaseoleae</taxon>
        <taxon>Sphenostylis</taxon>
    </lineage>
</organism>
<feature type="coiled-coil region" evidence="6">
    <location>
        <begin position="503"/>
        <end position="530"/>
    </location>
</feature>
<dbReference type="PROSITE" id="PS50888">
    <property type="entry name" value="BHLH"/>
    <property type="match status" value="1"/>
</dbReference>
<dbReference type="PANTHER" id="PTHR46266">
    <property type="entry name" value="TRANSCRIPTION FACTOR TT8"/>
    <property type="match status" value="1"/>
</dbReference>
<dbReference type="Pfam" id="PF00010">
    <property type="entry name" value="HLH"/>
    <property type="match status" value="1"/>
</dbReference>
<dbReference type="Gramene" id="rna-AYBTSS11_LOCUS3290">
    <property type="protein sequence ID" value="CAJ1905648.1"/>
    <property type="gene ID" value="gene-AYBTSS11_LOCUS3290"/>
</dbReference>
<evidence type="ECO:0000313" key="8">
    <source>
        <dbReference type="EMBL" id="CAJ1905648.1"/>
    </source>
</evidence>
<dbReference type="InterPro" id="IPR011598">
    <property type="entry name" value="bHLH_dom"/>
</dbReference>
<dbReference type="SMART" id="SM00353">
    <property type="entry name" value="HLH"/>
    <property type="match status" value="1"/>
</dbReference>
<dbReference type="EMBL" id="OY731398">
    <property type="protein sequence ID" value="CAJ1905648.1"/>
    <property type="molecule type" value="Genomic_DNA"/>
</dbReference>
<dbReference type="Pfam" id="PF14215">
    <property type="entry name" value="bHLH-MYC_N"/>
    <property type="match status" value="1"/>
</dbReference>
<keyword evidence="6" id="KW-0175">Coiled coil</keyword>
<dbReference type="PANTHER" id="PTHR46266:SF4">
    <property type="entry name" value="TRANSCRIPTION FACTOR TT8"/>
    <property type="match status" value="1"/>
</dbReference>
<proteinExistence type="predicted"/>
<keyword evidence="5" id="KW-0539">Nucleus</keyword>
<dbReference type="Gene3D" id="4.10.280.10">
    <property type="entry name" value="Helix-loop-helix DNA-binding domain"/>
    <property type="match status" value="1"/>
</dbReference>
<dbReference type="InterPro" id="IPR054502">
    <property type="entry name" value="bHLH-TF_ACT-like_plant"/>
</dbReference>